<dbReference type="EMBL" id="BAABJM010000010">
    <property type="protein sequence ID" value="GAA5069387.1"/>
    <property type="molecule type" value="Genomic_DNA"/>
</dbReference>
<comment type="caution">
    <text evidence="5">The sequence shown here is derived from an EMBL/GenBank/DDBJ whole genome shotgun (WGS) entry which is preliminary data.</text>
</comment>
<dbReference type="Proteomes" id="UP001500603">
    <property type="component" value="Unassembled WGS sequence"/>
</dbReference>
<dbReference type="PANTHER" id="PTHR46796">
    <property type="entry name" value="HTH-TYPE TRANSCRIPTIONAL ACTIVATOR RHAS-RELATED"/>
    <property type="match status" value="1"/>
</dbReference>
<evidence type="ECO:0000256" key="3">
    <source>
        <dbReference type="ARBA" id="ARBA00023163"/>
    </source>
</evidence>
<dbReference type="SUPFAM" id="SSF51215">
    <property type="entry name" value="Regulatory protein AraC"/>
    <property type="match status" value="1"/>
</dbReference>
<dbReference type="PROSITE" id="PS01124">
    <property type="entry name" value="HTH_ARAC_FAMILY_2"/>
    <property type="match status" value="1"/>
</dbReference>
<evidence type="ECO:0000313" key="6">
    <source>
        <dbReference type="Proteomes" id="UP001500603"/>
    </source>
</evidence>
<dbReference type="InterPro" id="IPR018060">
    <property type="entry name" value="HTH_AraC"/>
</dbReference>
<name>A0ABP9L1K7_9NOCA</name>
<organism evidence="5 6">
    <name type="scientific">Nocardia callitridis</name>
    <dbReference type="NCBI Taxonomy" id="648753"/>
    <lineage>
        <taxon>Bacteria</taxon>
        <taxon>Bacillati</taxon>
        <taxon>Actinomycetota</taxon>
        <taxon>Actinomycetes</taxon>
        <taxon>Mycobacteriales</taxon>
        <taxon>Nocardiaceae</taxon>
        <taxon>Nocardia</taxon>
    </lineage>
</organism>
<evidence type="ECO:0000256" key="1">
    <source>
        <dbReference type="ARBA" id="ARBA00023015"/>
    </source>
</evidence>
<dbReference type="InterPro" id="IPR003313">
    <property type="entry name" value="AraC-bd"/>
</dbReference>
<keyword evidence="3" id="KW-0804">Transcription</keyword>
<keyword evidence="6" id="KW-1185">Reference proteome</keyword>
<protein>
    <submittedName>
        <fullName evidence="5">AraC family transcriptional regulator</fullName>
    </submittedName>
</protein>
<proteinExistence type="predicted"/>
<reference evidence="6" key="1">
    <citation type="journal article" date="2019" name="Int. J. Syst. Evol. Microbiol.">
        <title>The Global Catalogue of Microorganisms (GCM) 10K type strain sequencing project: providing services to taxonomists for standard genome sequencing and annotation.</title>
        <authorList>
            <consortium name="The Broad Institute Genomics Platform"/>
            <consortium name="The Broad Institute Genome Sequencing Center for Infectious Disease"/>
            <person name="Wu L."/>
            <person name="Ma J."/>
        </authorList>
    </citation>
    <scope>NUCLEOTIDE SEQUENCE [LARGE SCALE GENOMIC DNA]</scope>
    <source>
        <strain evidence="6">JCM 18298</strain>
    </source>
</reference>
<dbReference type="Pfam" id="PF12833">
    <property type="entry name" value="HTH_18"/>
    <property type="match status" value="1"/>
</dbReference>
<sequence>MVGVSEVTAWRPRVSGIEEVFHAHFTDHAYPMHAHGVWTLLIVDAGAITYELGGHAHGSTPNSVTLLPPHVPHNGRAADPSGFHKRVIYLAADLLTDLGAAVDAPAVTDPLLRDRVHRLHHALRRPGEELEAQSRLVFVLERLRGHLRREIGATQECRDPALAGSLRDLLDARVRTGITLEQAAELLHADPAYLVRTFSRHFGIAPHQYLIGRRVELARRLLLSGCAPAQAAVTAGFHDQPHLTRHFKRMLGTTPARFATSGRTHRG</sequence>
<dbReference type="SUPFAM" id="SSF46689">
    <property type="entry name" value="Homeodomain-like"/>
    <property type="match status" value="2"/>
</dbReference>
<gene>
    <name evidence="5" type="ORF">GCM10023318_60630</name>
</gene>
<feature type="domain" description="HTH araC/xylS-type" evidence="4">
    <location>
        <begin position="164"/>
        <end position="261"/>
    </location>
</feature>
<dbReference type="Pfam" id="PF02311">
    <property type="entry name" value="AraC_binding"/>
    <property type="match status" value="1"/>
</dbReference>
<dbReference type="RefSeq" id="WP_345499844.1">
    <property type="nucleotide sequence ID" value="NZ_BAABJM010000010.1"/>
</dbReference>
<keyword evidence="1" id="KW-0805">Transcription regulation</keyword>
<dbReference type="SMART" id="SM00342">
    <property type="entry name" value="HTH_ARAC"/>
    <property type="match status" value="1"/>
</dbReference>
<dbReference type="PANTHER" id="PTHR46796:SF2">
    <property type="entry name" value="TRANSCRIPTIONAL REGULATORY PROTEIN"/>
    <property type="match status" value="1"/>
</dbReference>
<evidence type="ECO:0000259" key="4">
    <source>
        <dbReference type="PROSITE" id="PS01124"/>
    </source>
</evidence>
<dbReference type="Gene3D" id="1.10.10.60">
    <property type="entry name" value="Homeodomain-like"/>
    <property type="match status" value="1"/>
</dbReference>
<accession>A0ABP9L1K7</accession>
<evidence type="ECO:0000256" key="2">
    <source>
        <dbReference type="ARBA" id="ARBA00023125"/>
    </source>
</evidence>
<dbReference type="InterPro" id="IPR050204">
    <property type="entry name" value="AraC_XylS_family_regulators"/>
</dbReference>
<keyword evidence="2" id="KW-0238">DNA-binding</keyword>
<dbReference type="InterPro" id="IPR009057">
    <property type="entry name" value="Homeodomain-like_sf"/>
</dbReference>
<evidence type="ECO:0000313" key="5">
    <source>
        <dbReference type="EMBL" id="GAA5069387.1"/>
    </source>
</evidence>
<dbReference type="InterPro" id="IPR037923">
    <property type="entry name" value="HTH-like"/>
</dbReference>